<dbReference type="SUPFAM" id="SSF53254">
    <property type="entry name" value="Phosphoglycerate mutase-like"/>
    <property type="match status" value="1"/>
</dbReference>
<dbReference type="GO" id="GO:0016791">
    <property type="term" value="F:phosphatase activity"/>
    <property type="evidence" value="ECO:0007669"/>
    <property type="project" value="UniProtKB-ARBA"/>
</dbReference>
<dbReference type="InterPro" id="IPR051710">
    <property type="entry name" value="Phosphatase_SH3-domain"/>
</dbReference>
<dbReference type="AlphaFoldDB" id="A0A1I7ZY35"/>
<name>A0A1I7ZY35_9BILA</name>
<evidence type="ECO:0000256" key="1">
    <source>
        <dbReference type="SAM" id="MobiDB-lite"/>
    </source>
</evidence>
<keyword evidence="2" id="KW-1185">Reference proteome</keyword>
<evidence type="ECO:0000313" key="3">
    <source>
        <dbReference type="WBParaSite" id="L893_g30760.t1"/>
    </source>
</evidence>
<dbReference type="PANTHER" id="PTHR16469">
    <property type="entry name" value="UBIQUITIN-ASSOCIATED AND SH3 DOMAIN-CONTAINING BA-RELATED"/>
    <property type="match status" value="1"/>
</dbReference>
<dbReference type="InterPro" id="IPR013078">
    <property type="entry name" value="His_Pase_superF_clade-1"/>
</dbReference>
<dbReference type="CDD" id="cd07067">
    <property type="entry name" value="HP_PGM_like"/>
    <property type="match status" value="1"/>
</dbReference>
<protein>
    <submittedName>
        <fullName evidence="3">Protein UBASH3A-like protein</fullName>
    </submittedName>
</protein>
<dbReference type="Proteomes" id="UP000095287">
    <property type="component" value="Unplaced"/>
</dbReference>
<dbReference type="InterPro" id="IPR029033">
    <property type="entry name" value="His_PPase_superfam"/>
</dbReference>
<accession>A0A1I7ZY35</accession>
<dbReference type="Gene3D" id="3.40.50.1240">
    <property type="entry name" value="Phosphoglycerate mutase-like"/>
    <property type="match status" value="1"/>
</dbReference>
<proteinExistence type="predicted"/>
<reference evidence="3" key="1">
    <citation type="submission" date="2016-11" db="UniProtKB">
        <authorList>
            <consortium name="WormBaseParasite"/>
        </authorList>
    </citation>
    <scope>IDENTIFICATION</scope>
</reference>
<feature type="region of interest" description="Disordered" evidence="1">
    <location>
        <begin position="1"/>
        <end position="25"/>
    </location>
</feature>
<sequence>MNPAKELQSTSTCVEPPNTEKEGSHLKASAERFTSLQNRKVVILVRTAERVDRVFPEWIRNNFTDNGEYYPDDLNLPALMFKRPEGPRGYADDPPITEIGSLNAEMIGKSIRRNNVWPLAKIYCSPALRCVQTANSIVKGIGRPIEICVEPALFDWGYWYKNMPWLLSIEEHFRCGSMVSNKYKPITTVNEIAKCVGSETIEDFYSRVRAAVERITMTPSADRILIVAHATVLDAAVKGLQRCSPRLIEEKDMLHIGTQYPYACSVTLAQSSTNWNFVHDVISEMSYLGISNRINAKFVNRTTKTKDLPLKKPEEKKEAKEAKKPEKKKEAKEAKKPEEKKVAKDAKKPEEKKEAKEAKKPEEKKVAKDAKKPTKLA</sequence>
<organism evidence="2 3">
    <name type="scientific">Steinernema glaseri</name>
    <dbReference type="NCBI Taxonomy" id="37863"/>
    <lineage>
        <taxon>Eukaryota</taxon>
        <taxon>Metazoa</taxon>
        <taxon>Ecdysozoa</taxon>
        <taxon>Nematoda</taxon>
        <taxon>Chromadorea</taxon>
        <taxon>Rhabditida</taxon>
        <taxon>Tylenchina</taxon>
        <taxon>Panagrolaimomorpha</taxon>
        <taxon>Strongyloidoidea</taxon>
        <taxon>Steinernematidae</taxon>
        <taxon>Steinernema</taxon>
    </lineage>
</organism>
<dbReference type="PANTHER" id="PTHR16469:SF27">
    <property type="entry name" value="UBIQUITIN-ASSOCIATED AND SH3 DOMAIN-CONTAINING BA-RELATED"/>
    <property type="match status" value="1"/>
</dbReference>
<evidence type="ECO:0000313" key="2">
    <source>
        <dbReference type="Proteomes" id="UP000095287"/>
    </source>
</evidence>
<dbReference type="Pfam" id="PF00300">
    <property type="entry name" value="His_Phos_1"/>
    <property type="match status" value="1"/>
</dbReference>
<feature type="region of interest" description="Disordered" evidence="1">
    <location>
        <begin position="305"/>
        <end position="377"/>
    </location>
</feature>
<dbReference type="WBParaSite" id="L893_g30760.t1">
    <property type="protein sequence ID" value="L893_g30760.t1"/>
    <property type="gene ID" value="L893_g30760"/>
</dbReference>